<comment type="caution">
    <text evidence="2">The sequence shown here is derived from an EMBL/GenBank/DDBJ whole genome shotgun (WGS) entry which is preliminary data.</text>
</comment>
<reference evidence="2" key="1">
    <citation type="journal article" date="2012" name="Science">
        <title>Fermentation, hydrogen, and sulfur metabolism in multiple uncultivated bacterial phyla.</title>
        <authorList>
            <person name="Wrighton K.C."/>
            <person name="Thomas B.C."/>
            <person name="Sharon I."/>
            <person name="Miller C.S."/>
            <person name="Castelle C.J."/>
            <person name="VerBerkmoes N.C."/>
            <person name="Wilkins M.J."/>
            <person name="Hettich R.L."/>
            <person name="Lipton M.S."/>
            <person name="Williams K.H."/>
            <person name="Long P.E."/>
            <person name="Banfield J.F."/>
        </authorList>
    </citation>
    <scope>NUCLEOTIDE SEQUENCE [LARGE SCALE GENOMIC DNA]</scope>
</reference>
<protein>
    <submittedName>
        <fullName evidence="2">Uncharacterized protein</fullName>
    </submittedName>
</protein>
<accession>K2AX75</accession>
<feature type="transmembrane region" description="Helical" evidence="1">
    <location>
        <begin position="16"/>
        <end position="35"/>
    </location>
</feature>
<proteinExistence type="predicted"/>
<dbReference type="EMBL" id="AMFJ01021635">
    <property type="protein sequence ID" value="EKD66377.1"/>
    <property type="molecule type" value="Genomic_DNA"/>
</dbReference>
<sequence>MNNNINTHETLDEKNTISILWILAVTEALFLSAWKDSFVSTVIYSKLAYNTFLIFALINLIILTLVSFLFTSWKIKNFKWYLYLVQFIFTMQVFLILLYMTFYKL</sequence>
<keyword evidence="1" id="KW-0812">Transmembrane</keyword>
<organism evidence="2">
    <name type="scientific">uncultured bacterium</name>
    <name type="common">gcode 4</name>
    <dbReference type="NCBI Taxonomy" id="1234023"/>
    <lineage>
        <taxon>Bacteria</taxon>
        <taxon>environmental samples</taxon>
    </lineage>
</organism>
<feature type="transmembrane region" description="Helical" evidence="1">
    <location>
        <begin position="47"/>
        <end position="68"/>
    </location>
</feature>
<feature type="transmembrane region" description="Helical" evidence="1">
    <location>
        <begin position="80"/>
        <end position="102"/>
    </location>
</feature>
<gene>
    <name evidence="2" type="ORF">ACD_49C00049G0010</name>
</gene>
<keyword evidence="1" id="KW-0472">Membrane</keyword>
<keyword evidence="1" id="KW-1133">Transmembrane helix</keyword>
<dbReference type="AlphaFoldDB" id="K2AX75"/>
<name>K2AX75_9BACT</name>
<evidence type="ECO:0000313" key="2">
    <source>
        <dbReference type="EMBL" id="EKD66377.1"/>
    </source>
</evidence>
<evidence type="ECO:0000256" key="1">
    <source>
        <dbReference type="SAM" id="Phobius"/>
    </source>
</evidence>